<reference evidence="7 8" key="1">
    <citation type="submission" date="2025-04" db="UniProtKB">
        <authorList>
            <consortium name="RefSeq"/>
        </authorList>
    </citation>
    <scope>IDENTIFICATION</scope>
    <source>
        <strain evidence="7 8">USDA-PBARC FA_bdor</strain>
        <tissue evidence="7 8">Whole organism</tissue>
    </source>
</reference>
<feature type="region of interest" description="Disordered" evidence="4">
    <location>
        <begin position="90"/>
        <end position="112"/>
    </location>
</feature>
<dbReference type="Gene3D" id="3.90.950.10">
    <property type="match status" value="1"/>
</dbReference>
<accession>A0A9R1TLN9</accession>
<evidence type="ECO:0000256" key="3">
    <source>
        <dbReference type="ARBA" id="ARBA00023034"/>
    </source>
</evidence>
<evidence type="ECO:0000256" key="2">
    <source>
        <dbReference type="ARBA" id="ARBA00010298"/>
    </source>
</evidence>
<dbReference type="InterPro" id="IPR026533">
    <property type="entry name" value="NTPase/PRRC1"/>
</dbReference>
<comment type="similarity">
    <text evidence="2">Belongs to the PRRC1 family.</text>
</comment>
<feature type="region of interest" description="Disordered" evidence="4">
    <location>
        <begin position="1"/>
        <end position="55"/>
    </location>
</feature>
<keyword evidence="3" id="KW-0333">Golgi apparatus</keyword>
<dbReference type="OrthoDB" id="4968544at2759"/>
<dbReference type="KEGG" id="fas:105271414"/>
<dbReference type="GeneID" id="105271414"/>
<dbReference type="RefSeq" id="XP_011311255.1">
    <property type="nucleotide sequence ID" value="XM_011312953.1"/>
</dbReference>
<dbReference type="PANTHER" id="PTHR23276:SF2">
    <property type="entry name" value="PROTEIN PRRC1"/>
    <property type="match status" value="1"/>
</dbReference>
<comment type="subcellular location">
    <subcellularLocation>
        <location evidence="1">Golgi apparatus</location>
    </subcellularLocation>
</comment>
<dbReference type="InterPro" id="IPR026534">
    <property type="entry name" value="PRRC1"/>
</dbReference>
<evidence type="ECO:0000256" key="1">
    <source>
        <dbReference type="ARBA" id="ARBA00004555"/>
    </source>
</evidence>
<organism evidence="6 8">
    <name type="scientific">Fopius arisanus</name>
    <dbReference type="NCBI Taxonomy" id="64838"/>
    <lineage>
        <taxon>Eukaryota</taxon>
        <taxon>Metazoa</taxon>
        <taxon>Ecdysozoa</taxon>
        <taxon>Arthropoda</taxon>
        <taxon>Hexapoda</taxon>
        <taxon>Insecta</taxon>
        <taxon>Pterygota</taxon>
        <taxon>Neoptera</taxon>
        <taxon>Endopterygota</taxon>
        <taxon>Hymenoptera</taxon>
        <taxon>Apocrita</taxon>
        <taxon>Ichneumonoidea</taxon>
        <taxon>Braconidae</taxon>
        <taxon>Opiinae</taxon>
        <taxon>Fopius</taxon>
    </lineage>
</organism>
<protein>
    <submittedName>
        <fullName evidence="7 8">Protein PRRC1-like isoform X1</fullName>
    </submittedName>
</protein>
<sequence>MTDESNGESTFEFVDKKEDLAPGDNQKSASNSSLSSSTSLLQPLGASSSSGNLLSNIAPPSALPSFVASPPRVEDQPNVPIEANVIVQTKQPQQGQQVLPSTSSNELEGSPVQTSIPQELGTVGGALFSWVKDTVVNNSVLNKVAERAKNSVNSMITTLDPQMREFIYSGGDVEVVVACNKEIKVSPVREAFQGVFGKATVSGVPCDLPAVPETPVGFDAGVAAAEMRIKYARNVHEVPQEVPIVGVQSFLVEAGQDKWYELGVILLEDQKNNVSLQTFTQMTPVPSQIVTAAQEATPEDYPLKSLGLAVHIGALMATNLQVGYNEWHHALTGVSRRDTILLAVQSLAGLYKNTITIV</sequence>
<evidence type="ECO:0000256" key="4">
    <source>
        <dbReference type="SAM" id="MobiDB-lite"/>
    </source>
</evidence>
<dbReference type="GO" id="GO:0034237">
    <property type="term" value="F:protein kinase A regulatory subunit binding"/>
    <property type="evidence" value="ECO:0007669"/>
    <property type="project" value="TreeGrafter"/>
</dbReference>
<feature type="compositionally biased region" description="Polar residues" evidence="4">
    <location>
        <begin position="98"/>
        <end position="112"/>
    </location>
</feature>
<dbReference type="Proteomes" id="UP000694866">
    <property type="component" value="Unplaced"/>
</dbReference>
<dbReference type="GO" id="GO:0005794">
    <property type="term" value="C:Golgi apparatus"/>
    <property type="evidence" value="ECO:0007669"/>
    <property type="project" value="UniProtKB-SubCell"/>
</dbReference>
<proteinExistence type="inferred from homology"/>
<feature type="compositionally biased region" description="Low complexity" evidence="4">
    <location>
        <begin position="28"/>
        <end position="55"/>
    </location>
</feature>
<accession>A0A9R1TKR1</accession>
<evidence type="ECO:0000313" key="6">
    <source>
        <dbReference type="Proteomes" id="UP000694866"/>
    </source>
</evidence>
<dbReference type="PANTHER" id="PTHR23276">
    <property type="entry name" value="PROTEIN PRRC1"/>
    <property type="match status" value="1"/>
</dbReference>
<dbReference type="AlphaFoldDB" id="A0A9R1TLN9"/>
<name>A0A9R1TLN9_9HYME</name>
<evidence type="ECO:0000313" key="7">
    <source>
        <dbReference type="RefSeq" id="XP_011311255.1"/>
    </source>
</evidence>
<dbReference type="SUPFAM" id="SSF52972">
    <property type="entry name" value="ITPase-like"/>
    <property type="match status" value="1"/>
</dbReference>
<dbReference type="InterPro" id="IPR029001">
    <property type="entry name" value="ITPase-like_fam"/>
</dbReference>
<evidence type="ECO:0000313" key="8">
    <source>
        <dbReference type="RefSeq" id="XP_011311256.1"/>
    </source>
</evidence>
<dbReference type="Pfam" id="PF01931">
    <property type="entry name" value="NTPase_I-T"/>
    <property type="match status" value="1"/>
</dbReference>
<keyword evidence="6" id="KW-1185">Reference proteome</keyword>
<dbReference type="FunFam" id="3.90.950.10:FF:000017">
    <property type="entry name" value="Protein PRRC1-B"/>
    <property type="match status" value="1"/>
</dbReference>
<feature type="domain" description="Non-canonical purine NTP phosphatase/PRRC1" evidence="5">
    <location>
        <begin position="182"/>
        <end position="294"/>
    </location>
</feature>
<evidence type="ECO:0000259" key="5">
    <source>
        <dbReference type="Pfam" id="PF01931"/>
    </source>
</evidence>
<gene>
    <name evidence="7 8" type="primary">LOC105271414</name>
</gene>
<dbReference type="RefSeq" id="XP_011311256.1">
    <property type="nucleotide sequence ID" value="XM_011312954.1"/>
</dbReference>